<dbReference type="RefSeq" id="WP_199386219.1">
    <property type="nucleotide sequence ID" value="NZ_JAEMHM010000022.1"/>
</dbReference>
<dbReference type="InterPro" id="IPR019734">
    <property type="entry name" value="TPR_rpt"/>
</dbReference>
<feature type="domain" description="Glycosyltransferase RgtA/B/C/D-like" evidence="5">
    <location>
        <begin position="82"/>
        <end position="186"/>
    </location>
</feature>
<feature type="transmembrane region" description="Helical" evidence="4">
    <location>
        <begin position="308"/>
        <end position="327"/>
    </location>
</feature>
<dbReference type="SMART" id="SM00028">
    <property type="entry name" value="TPR"/>
    <property type="match status" value="3"/>
</dbReference>
<feature type="repeat" description="TPR" evidence="3">
    <location>
        <begin position="475"/>
        <end position="508"/>
    </location>
</feature>
<dbReference type="Pfam" id="PF07719">
    <property type="entry name" value="TPR_2"/>
    <property type="match status" value="1"/>
</dbReference>
<name>A0A8J7M2G5_9BACT</name>
<feature type="repeat" description="TPR" evidence="3">
    <location>
        <begin position="441"/>
        <end position="474"/>
    </location>
</feature>
<accession>A0A8J7M2G5</accession>
<evidence type="ECO:0000313" key="6">
    <source>
        <dbReference type="EMBL" id="MBJ6727299.1"/>
    </source>
</evidence>
<feature type="transmembrane region" description="Helical" evidence="4">
    <location>
        <begin position="282"/>
        <end position="301"/>
    </location>
</feature>
<dbReference type="InterPro" id="IPR052346">
    <property type="entry name" value="O-mannosyl-transferase_TMTC"/>
</dbReference>
<feature type="transmembrane region" description="Helical" evidence="4">
    <location>
        <begin position="339"/>
        <end position="358"/>
    </location>
</feature>
<protein>
    <submittedName>
        <fullName evidence="6">Tetratricopeptide repeat protein</fullName>
    </submittedName>
</protein>
<keyword evidence="2 3" id="KW-0802">TPR repeat</keyword>
<organism evidence="6 7">
    <name type="scientific">Geomesophilobacter sediminis</name>
    <dbReference type="NCBI Taxonomy" id="2798584"/>
    <lineage>
        <taxon>Bacteria</taxon>
        <taxon>Pseudomonadati</taxon>
        <taxon>Thermodesulfobacteriota</taxon>
        <taxon>Desulfuromonadia</taxon>
        <taxon>Geobacterales</taxon>
        <taxon>Geobacteraceae</taxon>
        <taxon>Geomesophilobacter</taxon>
    </lineage>
</organism>
<comment type="caution">
    <text evidence="6">The sequence shown here is derived from an EMBL/GenBank/DDBJ whole genome shotgun (WGS) entry which is preliminary data.</text>
</comment>
<evidence type="ECO:0000256" key="3">
    <source>
        <dbReference type="PROSITE-ProRule" id="PRU00339"/>
    </source>
</evidence>
<dbReference type="PANTHER" id="PTHR44227">
    <property type="match status" value="1"/>
</dbReference>
<feature type="transmembrane region" description="Helical" evidence="4">
    <location>
        <begin position="79"/>
        <end position="98"/>
    </location>
</feature>
<reference evidence="6" key="1">
    <citation type="submission" date="2020-12" db="EMBL/GenBank/DDBJ databases">
        <title>Geomonas sp. Red875, isolated from river sediment.</title>
        <authorList>
            <person name="Xu Z."/>
            <person name="Zhang Z."/>
            <person name="Masuda Y."/>
            <person name="Itoh H."/>
            <person name="Senoo K."/>
        </authorList>
    </citation>
    <scope>NUCLEOTIDE SEQUENCE</scope>
    <source>
        <strain evidence="6">Red875</strain>
    </source>
</reference>
<dbReference type="PANTHER" id="PTHR44227:SF3">
    <property type="entry name" value="PROTEIN O-MANNOSYL-TRANSFERASE TMTC4"/>
    <property type="match status" value="1"/>
</dbReference>
<dbReference type="Proteomes" id="UP000636888">
    <property type="component" value="Unassembled WGS sequence"/>
</dbReference>
<evidence type="ECO:0000313" key="7">
    <source>
        <dbReference type="Proteomes" id="UP000636888"/>
    </source>
</evidence>
<sequence length="531" mass="58999">MVAALLLIFTVAAYSHIGHDRFVHMDDDSYVVNNPYVNHGLTPAGIVWAFTTVDQANWHPITWLSHMCDVQLFGLAPGAHHFTSVAIHAAASLLLLLLLYRLTGAVWQSAFVAALFALHPMHVESVAWAAERKDVLSAFFCFLTLLFYTDYVRDQDRSRFYLALAAFVLGLMSKPMLVTLPLMLLLLDYWPLERTHGAPENTSLKRWFGLVWEKLPFLALSFVSCLITFYAQERGGATRSFGEISAVLRLENVVVSYAKYLLKTVCPFDLAAMYPFPSAIPAWQVVGSLLLLLAMTAAAVLLRRRLPFLAMGWFWFLVTLLPVIGLIQVGEQAMADRYSYLPSVGLFIAFTFSVAGLSRKLPNRPTVLGACAGILLVFSAAATWRQVGFWHDSVVLFQRANRVTPNSYVIHKYLGLAYADTDLDAAIREYRAALALNPRYADAHNNLGLAYAAKGDHAAAIAEYDAVLREMPRHILAHLNRGASLGNLGRLDEAIAEFEAVLRLAPDYEDARANLQLAQEQKALRAPGGRR</sequence>
<evidence type="ECO:0000259" key="5">
    <source>
        <dbReference type="Pfam" id="PF13231"/>
    </source>
</evidence>
<proteinExistence type="predicted"/>
<keyword evidence="4" id="KW-0812">Transmembrane</keyword>
<keyword evidence="4" id="KW-0472">Membrane</keyword>
<feature type="transmembrane region" description="Helical" evidence="4">
    <location>
        <begin position="207"/>
        <end position="229"/>
    </location>
</feature>
<feature type="transmembrane region" description="Helical" evidence="4">
    <location>
        <begin position="365"/>
        <end position="384"/>
    </location>
</feature>
<evidence type="ECO:0000256" key="2">
    <source>
        <dbReference type="ARBA" id="ARBA00022803"/>
    </source>
</evidence>
<keyword evidence="7" id="KW-1185">Reference proteome</keyword>
<gene>
    <name evidence="6" type="ORF">JFN93_21515</name>
</gene>
<dbReference type="InterPro" id="IPR013105">
    <property type="entry name" value="TPR_2"/>
</dbReference>
<dbReference type="Gene3D" id="1.25.40.10">
    <property type="entry name" value="Tetratricopeptide repeat domain"/>
    <property type="match status" value="2"/>
</dbReference>
<evidence type="ECO:0000256" key="1">
    <source>
        <dbReference type="ARBA" id="ARBA00022737"/>
    </source>
</evidence>
<dbReference type="Pfam" id="PF13432">
    <property type="entry name" value="TPR_16"/>
    <property type="match status" value="1"/>
</dbReference>
<feature type="transmembrane region" description="Helical" evidence="4">
    <location>
        <begin position="135"/>
        <end position="153"/>
    </location>
</feature>
<dbReference type="InterPro" id="IPR038731">
    <property type="entry name" value="RgtA/B/C-like"/>
</dbReference>
<dbReference type="PROSITE" id="PS50005">
    <property type="entry name" value="TPR"/>
    <property type="match status" value="2"/>
</dbReference>
<dbReference type="InterPro" id="IPR011990">
    <property type="entry name" value="TPR-like_helical_dom_sf"/>
</dbReference>
<dbReference type="SUPFAM" id="SSF48452">
    <property type="entry name" value="TPR-like"/>
    <property type="match status" value="1"/>
</dbReference>
<keyword evidence="1" id="KW-0677">Repeat</keyword>
<dbReference type="AlphaFoldDB" id="A0A8J7M2G5"/>
<dbReference type="Pfam" id="PF13231">
    <property type="entry name" value="PMT_2"/>
    <property type="match status" value="1"/>
</dbReference>
<evidence type="ECO:0000256" key="4">
    <source>
        <dbReference type="SAM" id="Phobius"/>
    </source>
</evidence>
<dbReference type="EMBL" id="JAEMHM010000022">
    <property type="protein sequence ID" value="MBJ6727299.1"/>
    <property type="molecule type" value="Genomic_DNA"/>
</dbReference>
<feature type="transmembrane region" description="Helical" evidence="4">
    <location>
        <begin position="160"/>
        <end position="187"/>
    </location>
</feature>
<keyword evidence="4" id="KW-1133">Transmembrane helix</keyword>